<name>A0A5C5WA25_9BACT</name>
<evidence type="ECO:0000313" key="2">
    <source>
        <dbReference type="Proteomes" id="UP000318995"/>
    </source>
</evidence>
<reference evidence="1 2" key="1">
    <citation type="submission" date="2019-02" db="EMBL/GenBank/DDBJ databases">
        <title>Deep-cultivation of Planctomycetes and their phenomic and genomic characterization uncovers novel biology.</title>
        <authorList>
            <person name="Wiegand S."/>
            <person name="Jogler M."/>
            <person name="Boedeker C."/>
            <person name="Pinto D."/>
            <person name="Vollmers J."/>
            <person name="Rivas-Marin E."/>
            <person name="Kohn T."/>
            <person name="Peeters S.H."/>
            <person name="Heuer A."/>
            <person name="Rast P."/>
            <person name="Oberbeckmann S."/>
            <person name="Bunk B."/>
            <person name="Jeske O."/>
            <person name="Meyerdierks A."/>
            <person name="Storesund J.E."/>
            <person name="Kallscheuer N."/>
            <person name="Luecker S."/>
            <person name="Lage O.M."/>
            <person name="Pohl T."/>
            <person name="Merkel B.J."/>
            <person name="Hornburger P."/>
            <person name="Mueller R.-W."/>
            <person name="Bruemmer F."/>
            <person name="Labrenz M."/>
            <person name="Spormann A.M."/>
            <person name="Op Den Camp H."/>
            <person name="Overmann J."/>
            <person name="Amann R."/>
            <person name="Jetten M.S.M."/>
            <person name="Mascher T."/>
            <person name="Medema M.H."/>
            <person name="Devos D.P."/>
            <person name="Kaster A.-K."/>
            <person name="Ovreas L."/>
            <person name="Rohde M."/>
            <person name="Galperin M.Y."/>
            <person name="Jogler C."/>
        </authorList>
    </citation>
    <scope>NUCLEOTIDE SEQUENCE [LARGE SCALE GENOMIC DNA]</scope>
    <source>
        <strain evidence="1 2">Pla111</strain>
    </source>
</reference>
<keyword evidence="2" id="KW-1185">Reference proteome</keyword>
<dbReference type="Proteomes" id="UP000318995">
    <property type="component" value="Unassembled WGS sequence"/>
</dbReference>
<gene>
    <name evidence="1" type="ORF">Pla111_19830</name>
</gene>
<dbReference type="AlphaFoldDB" id="A0A5C5WA25"/>
<proteinExistence type="predicted"/>
<sequence>MGLSRSLRARTNRCEALALRSLANRLSAGLACGLLLGGSIGCAPTDGRVPASGVVLIDGQPLTTAIIRFFPESGRMCGGQVDEEGRFTLSCIKPGDGAVIGTHRVAVIASEPLGGNKFRWHAPKQYADIATSGLTAQIDGPTEDLKIELSWGKKKGPFIDRM</sequence>
<evidence type="ECO:0008006" key="3">
    <source>
        <dbReference type="Google" id="ProtNLM"/>
    </source>
</evidence>
<accession>A0A5C5WA25</accession>
<dbReference type="EMBL" id="SJPH01000003">
    <property type="protein sequence ID" value="TWT46881.1"/>
    <property type="molecule type" value="Genomic_DNA"/>
</dbReference>
<organism evidence="1 2">
    <name type="scientific">Botrimarina hoheduenensis</name>
    <dbReference type="NCBI Taxonomy" id="2528000"/>
    <lineage>
        <taxon>Bacteria</taxon>
        <taxon>Pseudomonadati</taxon>
        <taxon>Planctomycetota</taxon>
        <taxon>Planctomycetia</taxon>
        <taxon>Pirellulales</taxon>
        <taxon>Lacipirellulaceae</taxon>
        <taxon>Botrimarina</taxon>
    </lineage>
</organism>
<comment type="caution">
    <text evidence="1">The sequence shown here is derived from an EMBL/GenBank/DDBJ whole genome shotgun (WGS) entry which is preliminary data.</text>
</comment>
<protein>
    <recommendedName>
        <fullName evidence="3">Carboxypeptidase regulatory-like domain-containing protein</fullName>
    </recommendedName>
</protein>
<evidence type="ECO:0000313" key="1">
    <source>
        <dbReference type="EMBL" id="TWT46881.1"/>
    </source>
</evidence>